<feature type="compositionally biased region" description="Basic and acidic residues" evidence="1">
    <location>
        <begin position="20"/>
        <end position="31"/>
    </location>
</feature>
<dbReference type="EMBL" id="QFQP01000023">
    <property type="protein sequence ID" value="PZR08897.1"/>
    <property type="molecule type" value="Genomic_DNA"/>
</dbReference>
<feature type="compositionally biased region" description="Polar residues" evidence="1">
    <location>
        <begin position="47"/>
        <end position="57"/>
    </location>
</feature>
<reference evidence="2 3" key="1">
    <citation type="submission" date="2017-08" db="EMBL/GenBank/DDBJ databases">
        <title>Infants hospitalized years apart are colonized by the same room-sourced microbial strains.</title>
        <authorList>
            <person name="Brooks B."/>
            <person name="Olm M.R."/>
            <person name="Firek B.A."/>
            <person name="Baker R."/>
            <person name="Thomas B.C."/>
            <person name="Morowitz M.J."/>
            <person name="Banfield J.F."/>
        </authorList>
    </citation>
    <scope>NUCLEOTIDE SEQUENCE [LARGE SCALE GENOMIC DNA]</scope>
    <source>
        <strain evidence="2">S2_003_000_R2_14</strain>
    </source>
</reference>
<dbReference type="Proteomes" id="UP000249061">
    <property type="component" value="Unassembled WGS sequence"/>
</dbReference>
<dbReference type="AlphaFoldDB" id="A0A2W5T4I1"/>
<gene>
    <name evidence="2" type="ORF">DI536_23695</name>
</gene>
<proteinExistence type="predicted"/>
<sequence>MSSSNHESDPNQLPVPFKARPGDIEHHKREWTSGTRGGGSIPKDFGWNTNPKQQQEENGAGTLKKPISK</sequence>
<comment type="caution">
    <text evidence="2">The sequence shown here is derived from an EMBL/GenBank/DDBJ whole genome shotgun (WGS) entry which is preliminary data.</text>
</comment>
<accession>A0A2W5T4I1</accession>
<evidence type="ECO:0000313" key="3">
    <source>
        <dbReference type="Proteomes" id="UP000249061"/>
    </source>
</evidence>
<protein>
    <submittedName>
        <fullName evidence="2">Uncharacterized protein</fullName>
    </submittedName>
</protein>
<name>A0A2W5T4I1_9BACT</name>
<organism evidence="2 3">
    <name type="scientific">Archangium gephyra</name>
    <dbReference type="NCBI Taxonomy" id="48"/>
    <lineage>
        <taxon>Bacteria</taxon>
        <taxon>Pseudomonadati</taxon>
        <taxon>Myxococcota</taxon>
        <taxon>Myxococcia</taxon>
        <taxon>Myxococcales</taxon>
        <taxon>Cystobacterineae</taxon>
        <taxon>Archangiaceae</taxon>
        <taxon>Archangium</taxon>
    </lineage>
</organism>
<feature type="region of interest" description="Disordered" evidence="1">
    <location>
        <begin position="1"/>
        <end position="69"/>
    </location>
</feature>
<evidence type="ECO:0000256" key="1">
    <source>
        <dbReference type="SAM" id="MobiDB-lite"/>
    </source>
</evidence>
<evidence type="ECO:0000313" key="2">
    <source>
        <dbReference type="EMBL" id="PZR08897.1"/>
    </source>
</evidence>